<evidence type="ECO:0000256" key="4">
    <source>
        <dbReference type="ARBA" id="ARBA00023203"/>
    </source>
</evidence>
<comment type="similarity">
    <text evidence="2">Belongs to the profilin family.</text>
</comment>
<evidence type="ECO:0000256" key="6">
    <source>
        <dbReference type="SAM" id="MobiDB-lite"/>
    </source>
</evidence>
<dbReference type="PRINTS" id="PR01640">
    <property type="entry name" value="PROFILINPLNT"/>
</dbReference>
<keyword evidence="8" id="KW-1185">Reference proteome</keyword>
<reference evidence="7 8" key="1">
    <citation type="submission" date="2022-03" db="EMBL/GenBank/DDBJ databases">
        <authorList>
            <person name="Nunn A."/>
            <person name="Chopra R."/>
            <person name="Nunn A."/>
            <person name="Contreras Garrido A."/>
        </authorList>
    </citation>
    <scope>NUCLEOTIDE SEQUENCE [LARGE SCALE GENOMIC DNA]</scope>
</reference>
<protein>
    <submittedName>
        <fullName evidence="7">Uncharacterized protein</fullName>
    </submittedName>
</protein>
<dbReference type="SUPFAM" id="SSF55770">
    <property type="entry name" value="Profilin (actin-binding protein)"/>
    <property type="match status" value="1"/>
</dbReference>
<evidence type="ECO:0000313" key="8">
    <source>
        <dbReference type="Proteomes" id="UP000836841"/>
    </source>
</evidence>
<sequence length="106" mass="11455">MGSDAIEIDEGSSSSTVPTKQINEESGSSTVPTKQLKLEEIEGINKYFAEPGTLARTGLFIGGTKYMMIQGEANPGAGGVILVFDIYDEIMAHGYWAVQYGCREAW</sequence>
<gene>
    <name evidence="7" type="ORF">TAV2_LOCUS18547</name>
</gene>
<dbReference type="Pfam" id="PF00235">
    <property type="entry name" value="Profilin"/>
    <property type="match status" value="1"/>
</dbReference>
<dbReference type="Gene3D" id="3.30.450.30">
    <property type="entry name" value="Dynein light chain 2a, cytoplasmic"/>
    <property type="match status" value="1"/>
</dbReference>
<dbReference type="GO" id="GO:0003779">
    <property type="term" value="F:actin binding"/>
    <property type="evidence" value="ECO:0007669"/>
    <property type="project" value="UniProtKB-KW"/>
</dbReference>
<evidence type="ECO:0000256" key="1">
    <source>
        <dbReference type="ARBA" id="ARBA00004245"/>
    </source>
</evidence>
<keyword evidence="5" id="KW-0206">Cytoskeleton</keyword>
<organism evidence="7 8">
    <name type="scientific">Thlaspi arvense</name>
    <name type="common">Field penny-cress</name>
    <dbReference type="NCBI Taxonomy" id="13288"/>
    <lineage>
        <taxon>Eukaryota</taxon>
        <taxon>Viridiplantae</taxon>
        <taxon>Streptophyta</taxon>
        <taxon>Embryophyta</taxon>
        <taxon>Tracheophyta</taxon>
        <taxon>Spermatophyta</taxon>
        <taxon>Magnoliopsida</taxon>
        <taxon>eudicotyledons</taxon>
        <taxon>Gunneridae</taxon>
        <taxon>Pentapetalae</taxon>
        <taxon>rosids</taxon>
        <taxon>malvids</taxon>
        <taxon>Brassicales</taxon>
        <taxon>Brassicaceae</taxon>
        <taxon>Thlaspideae</taxon>
        <taxon>Thlaspi</taxon>
    </lineage>
</organism>
<name>A0AAU9SMC7_THLAR</name>
<dbReference type="GO" id="GO:0005856">
    <property type="term" value="C:cytoskeleton"/>
    <property type="evidence" value="ECO:0007669"/>
    <property type="project" value="UniProtKB-SubCell"/>
</dbReference>
<dbReference type="AlphaFoldDB" id="A0AAU9SMC7"/>
<evidence type="ECO:0000256" key="5">
    <source>
        <dbReference type="ARBA" id="ARBA00023212"/>
    </source>
</evidence>
<dbReference type="InterPro" id="IPR048278">
    <property type="entry name" value="PFN"/>
</dbReference>
<dbReference type="InterPro" id="IPR005455">
    <property type="entry name" value="PFN_euk"/>
</dbReference>
<comment type="subcellular location">
    <subcellularLocation>
        <location evidence="1">Cytoplasm</location>
        <location evidence="1">Cytoskeleton</location>
    </subcellularLocation>
</comment>
<evidence type="ECO:0000313" key="7">
    <source>
        <dbReference type="EMBL" id="CAH2069722.1"/>
    </source>
</evidence>
<feature type="region of interest" description="Disordered" evidence="6">
    <location>
        <begin position="1"/>
        <end position="33"/>
    </location>
</feature>
<dbReference type="InterPro" id="IPR036140">
    <property type="entry name" value="PFN_sf"/>
</dbReference>
<proteinExistence type="inferred from homology"/>
<dbReference type="Proteomes" id="UP000836841">
    <property type="component" value="Chromosome 6"/>
</dbReference>
<feature type="compositionally biased region" description="Acidic residues" evidence="6">
    <location>
        <begin position="1"/>
        <end position="10"/>
    </location>
</feature>
<dbReference type="EMBL" id="OU466862">
    <property type="protein sequence ID" value="CAH2069722.1"/>
    <property type="molecule type" value="Genomic_DNA"/>
</dbReference>
<feature type="compositionally biased region" description="Polar residues" evidence="6">
    <location>
        <begin position="11"/>
        <end position="33"/>
    </location>
</feature>
<evidence type="ECO:0000256" key="3">
    <source>
        <dbReference type="ARBA" id="ARBA00022490"/>
    </source>
</evidence>
<dbReference type="PRINTS" id="PR00392">
    <property type="entry name" value="PROFILIN"/>
</dbReference>
<keyword evidence="4" id="KW-0009">Actin-binding</keyword>
<accession>A0AAU9SMC7</accession>
<evidence type="ECO:0000256" key="2">
    <source>
        <dbReference type="ARBA" id="ARBA00010058"/>
    </source>
</evidence>
<keyword evidence="3" id="KW-0963">Cytoplasm</keyword>